<dbReference type="PANTHER" id="PTHR43328:SF1">
    <property type="entry name" value="N-ACETYLTRANSFERASE DOMAIN-CONTAINING PROTEIN"/>
    <property type="match status" value="1"/>
</dbReference>
<dbReference type="PROSITE" id="PS51186">
    <property type="entry name" value="GNAT"/>
    <property type="match status" value="1"/>
</dbReference>
<dbReference type="GO" id="GO:0016747">
    <property type="term" value="F:acyltransferase activity, transferring groups other than amino-acyl groups"/>
    <property type="evidence" value="ECO:0007669"/>
    <property type="project" value="InterPro"/>
</dbReference>
<keyword evidence="3" id="KW-1185">Reference proteome</keyword>
<dbReference type="EMBL" id="MU863624">
    <property type="protein sequence ID" value="KAK4106399.1"/>
    <property type="molecule type" value="Genomic_DNA"/>
</dbReference>
<reference evidence="2" key="1">
    <citation type="journal article" date="2023" name="Mol. Phylogenet. Evol.">
        <title>Genome-scale phylogeny and comparative genomics of the fungal order Sordariales.</title>
        <authorList>
            <person name="Hensen N."/>
            <person name="Bonometti L."/>
            <person name="Westerberg I."/>
            <person name="Brannstrom I.O."/>
            <person name="Guillou S."/>
            <person name="Cros-Aarteil S."/>
            <person name="Calhoun S."/>
            <person name="Haridas S."/>
            <person name="Kuo A."/>
            <person name="Mondo S."/>
            <person name="Pangilinan J."/>
            <person name="Riley R."/>
            <person name="LaButti K."/>
            <person name="Andreopoulos B."/>
            <person name="Lipzen A."/>
            <person name="Chen C."/>
            <person name="Yan M."/>
            <person name="Daum C."/>
            <person name="Ng V."/>
            <person name="Clum A."/>
            <person name="Steindorff A."/>
            <person name="Ohm R.A."/>
            <person name="Martin F."/>
            <person name="Silar P."/>
            <person name="Natvig D.O."/>
            <person name="Lalanne C."/>
            <person name="Gautier V."/>
            <person name="Ament-Velasquez S.L."/>
            <person name="Kruys A."/>
            <person name="Hutchinson M.I."/>
            <person name="Powell A.J."/>
            <person name="Barry K."/>
            <person name="Miller A.N."/>
            <person name="Grigoriev I.V."/>
            <person name="Debuchy R."/>
            <person name="Gladieux P."/>
            <person name="Hiltunen Thoren M."/>
            <person name="Johannesson H."/>
        </authorList>
    </citation>
    <scope>NUCLEOTIDE SEQUENCE</scope>
    <source>
        <strain evidence="2">CBS 757.83</strain>
    </source>
</reference>
<dbReference type="InterPro" id="IPR000182">
    <property type="entry name" value="GNAT_dom"/>
</dbReference>
<dbReference type="SUPFAM" id="SSF55729">
    <property type="entry name" value="Acyl-CoA N-acyltransferases (Nat)"/>
    <property type="match status" value="1"/>
</dbReference>
<organism evidence="2 3">
    <name type="scientific">Parathielavia hyrcaniae</name>
    <dbReference type="NCBI Taxonomy" id="113614"/>
    <lineage>
        <taxon>Eukaryota</taxon>
        <taxon>Fungi</taxon>
        <taxon>Dikarya</taxon>
        <taxon>Ascomycota</taxon>
        <taxon>Pezizomycotina</taxon>
        <taxon>Sordariomycetes</taxon>
        <taxon>Sordariomycetidae</taxon>
        <taxon>Sordariales</taxon>
        <taxon>Chaetomiaceae</taxon>
        <taxon>Parathielavia</taxon>
    </lineage>
</organism>
<proteinExistence type="predicted"/>
<dbReference type="PANTHER" id="PTHR43328">
    <property type="entry name" value="ACETYLTRANSFERASE-RELATED"/>
    <property type="match status" value="1"/>
</dbReference>
<sequence>MAPLRPYAEGDYISLAIAANTPKIARWMRNTFPQPYTADNAKAWISFADSVFPPRDFAICRPDGSAFIGGIGLKARTDIHHRTMEIGYWLSEYYRHQGIATEAVTAFSGWVFANFEKLVRLDAEVFYGNRASHRVLEKAGFEFEGRRRKAVEKLGVVIDALTYRKVKE</sequence>
<dbReference type="AlphaFoldDB" id="A0AAN6QCR9"/>
<dbReference type="Pfam" id="PF13302">
    <property type="entry name" value="Acetyltransf_3"/>
    <property type="match status" value="1"/>
</dbReference>
<feature type="domain" description="N-acetyltransferase" evidence="1">
    <location>
        <begin position="2"/>
        <end position="168"/>
    </location>
</feature>
<evidence type="ECO:0000313" key="3">
    <source>
        <dbReference type="Proteomes" id="UP001305647"/>
    </source>
</evidence>
<comment type="caution">
    <text evidence="2">The sequence shown here is derived from an EMBL/GenBank/DDBJ whole genome shotgun (WGS) entry which is preliminary data.</text>
</comment>
<gene>
    <name evidence="2" type="ORF">N658DRAFT_555308</name>
</gene>
<protein>
    <submittedName>
        <fullName evidence="2">Acyl-CoA N-acyltransferase</fullName>
    </submittedName>
</protein>
<evidence type="ECO:0000313" key="2">
    <source>
        <dbReference type="EMBL" id="KAK4106399.1"/>
    </source>
</evidence>
<evidence type="ECO:0000259" key="1">
    <source>
        <dbReference type="PROSITE" id="PS51186"/>
    </source>
</evidence>
<reference evidence="2" key="2">
    <citation type="submission" date="2023-05" db="EMBL/GenBank/DDBJ databases">
        <authorList>
            <consortium name="Lawrence Berkeley National Laboratory"/>
            <person name="Steindorff A."/>
            <person name="Hensen N."/>
            <person name="Bonometti L."/>
            <person name="Westerberg I."/>
            <person name="Brannstrom I.O."/>
            <person name="Guillou S."/>
            <person name="Cros-Aarteil S."/>
            <person name="Calhoun S."/>
            <person name="Haridas S."/>
            <person name="Kuo A."/>
            <person name="Mondo S."/>
            <person name="Pangilinan J."/>
            <person name="Riley R."/>
            <person name="Labutti K."/>
            <person name="Andreopoulos B."/>
            <person name="Lipzen A."/>
            <person name="Chen C."/>
            <person name="Yanf M."/>
            <person name="Daum C."/>
            <person name="Ng V."/>
            <person name="Clum A."/>
            <person name="Ohm R."/>
            <person name="Martin F."/>
            <person name="Silar P."/>
            <person name="Natvig D."/>
            <person name="Lalanne C."/>
            <person name="Gautier V."/>
            <person name="Ament-Velasquez S.L."/>
            <person name="Kruys A."/>
            <person name="Hutchinson M.I."/>
            <person name="Powell A.J."/>
            <person name="Barry K."/>
            <person name="Miller A.N."/>
            <person name="Grigoriev I.V."/>
            <person name="Debuchy R."/>
            <person name="Gladieux P."/>
            <person name="Thoren M.H."/>
            <person name="Johannesson H."/>
        </authorList>
    </citation>
    <scope>NUCLEOTIDE SEQUENCE</scope>
    <source>
        <strain evidence="2">CBS 757.83</strain>
    </source>
</reference>
<dbReference type="Gene3D" id="3.40.630.30">
    <property type="match status" value="1"/>
</dbReference>
<dbReference type="Proteomes" id="UP001305647">
    <property type="component" value="Unassembled WGS sequence"/>
</dbReference>
<dbReference type="InterPro" id="IPR016181">
    <property type="entry name" value="Acyl_CoA_acyltransferase"/>
</dbReference>
<accession>A0AAN6QCR9</accession>
<name>A0AAN6QCR9_9PEZI</name>